<feature type="domain" description="DUF5675" evidence="1">
    <location>
        <begin position="5"/>
        <end position="136"/>
    </location>
</feature>
<dbReference type="InterPro" id="IPR043732">
    <property type="entry name" value="DUF5675"/>
</dbReference>
<name>A0A7S9XFI1_9VIRU</name>
<organism evidence="2">
    <name type="scientific">Virus NIOZ-UU157</name>
    <dbReference type="NCBI Taxonomy" id="2763269"/>
    <lineage>
        <taxon>Viruses</taxon>
    </lineage>
</organism>
<gene>
    <name evidence="2" type="ORF">NIOZUU157_00154</name>
</gene>
<sequence>MKLKVIRFSSQSDSTNGLLFDVTNGTKFLCYTLEDERREEKVMAETRIPAGVYSILLRRGGGFHGRYTKKYGDMHKGMLHVQDVPNFKWILIHTGNTDEHTAGCLILGDSQENNVLMKDGFIGKSVQAYKRVYPPIAEALENGEEVTIEYIDLD</sequence>
<proteinExistence type="predicted"/>
<dbReference type="EMBL" id="MW030548">
    <property type="protein sequence ID" value="QPI16269.1"/>
    <property type="molecule type" value="Genomic_DNA"/>
</dbReference>
<evidence type="ECO:0000259" key="1">
    <source>
        <dbReference type="Pfam" id="PF18925"/>
    </source>
</evidence>
<protein>
    <recommendedName>
        <fullName evidence="1">DUF5675 domain-containing protein</fullName>
    </recommendedName>
</protein>
<accession>A0A7S9XFI1</accession>
<dbReference type="Pfam" id="PF18925">
    <property type="entry name" value="DUF5675"/>
    <property type="match status" value="1"/>
</dbReference>
<evidence type="ECO:0000313" key="2">
    <source>
        <dbReference type="EMBL" id="QPI16269.1"/>
    </source>
</evidence>
<reference evidence="2" key="1">
    <citation type="submission" date="2020-08" db="EMBL/GenBank/DDBJ databases">
        <title>Bridging the membrane lipid divide: bacteria of the FCB group superphylum have the potential to synthesize archaeal ether lipids.</title>
        <authorList>
            <person name="Villanueva L."/>
            <person name="von Meijenfeldt F.A.B."/>
            <person name="Westbye A.B."/>
            <person name="Yadav S."/>
            <person name="Hopmans E.C."/>
            <person name="Dutilh B.E."/>
            <person name="Sinninghe Damste J.S."/>
        </authorList>
    </citation>
    <scope>NUCLEOTIDE SEQUENCE</scope>
    <source>
        <strain evidence="2">NIOZ-UU157</strain>
    </source>
</reference>